<dbReference type="PROSITE" id="PS50937">
    <property type="entry name" value="HTH_MERR_2"/>
    <property type="match status" value="1"/>
</dbReference>
<dbReference type="GO" id="GO:0003700">
    <property type="term" value="F:DNA-binding transcription factor activity"/>
    <property type="evidence" value="ECO:0007669"/>
    <property type="project" value="InterPro"/>
</dbReference>
<dbReference type="InterPro" id="IPR029442">
    <property type="entry name" value="GyrI-like"/>
</dbReference>
<dbReference type="PANTHER" id="PTHR30204:SF97">
    <property type="entry name" value="MERR FAMILY REGULATORY PROTEIN"/>
    <property type="match status" value="1"/>
</dbReference>
<evidence type="ECO:0000259" key="2">
    <source>
        <dbReference type="PROSITE" id="PS50937"/>
    </source>
</evidence>
<reference evidence="3" key="1">
    <citation type="submission" date="2021-03" db="EMBL/GenBank/DDBJ databases">
        <title>Actinotalea soli sp. nov., isolated from soil.</title>
        <authorList>
            <person name="Ping W."/>
            <person name="Zhang J."/>
        </authorList>
    </citation>
    <scope>NUCLEOTIDE SEQUENCE</scope>
    <source>
        <strain evidence="3">BY-33</strain>
    </source>
</reference>
<evidence type="ECO:0000313" key="4">
    <source>
        <dbReference type="Proteomes" id="UP000664209"/>
    </source>
</evidence>
<dbReference type="Pfam" id="PF06445">
    <property type="entry name" value="GyrI-like"/>
    <property type="match status" value="1"/>
</dbReference>
<dbReference type="GO" id="GO:0003677">
    <property type="term" value="F:DNA binding"/>
    <property type="evidence" value="ECO:0007669"/>
    <property type="project" value="UniProtKB-KW"/>
</dbReference>
<dbReference type="InterPro" id="IPR009061">
    <property type="entry name" value="DNA-bd_dom_put_sf"/>
</dbReference>
<dbReference type="Gene3D" id="1.10.1660.10">
    <property type="match status" value="1"/>
</dbReference>
<dbReference type="AlphaFoldDB" id="A0A939RV60"/>
<dbReference type="SMART" id="SM00422">
    <property type="entry name" value="HTH_MERR"/>
    <property type="match status" value="1"/>
</dbReference>
<dbReference type="InterPro" id="IPR047057">
    <property type="entry name" value="MerR_fam"/>
</dbReference>
<keyword evidence="1" id="KW-0238">DNA-binding</keyword>
<dbReference type="SMART" id="SM00871">
    <property type="entry name" value="AraC_E_bind"/>
    <property type="match status" value="1"/>
</dbReference>
<protein>
    <submittedName>
        <fullName evidence="3">MerR family transcriptional regulator</fullName>
    </submittedName>
</protein>
<organism evidence="3 4">
    <name type="scientific">Actinotalea soli</name>
    <dbReference type="NCBI Taxonomy" id="2819234"/>
    <lineage>
        <taxon>Bacteria</taxon>
        <taxon>Bacillati</taxon>
        <taxon>Actinomycetota</taxon>
        <taxon>Actinomycetes</taxon>
        <taxon>Micrococcales</taxon>
        <taxon>Cellulomonadaceae</taxon>
        <taxon>Actinotalea</taxon>
    </lineage>
</organism>
<keyword evidence="4" id="KW-1185">Reference proteome</keyword>
<comment type="caution">
    <text evidence="3">The sequence shown here is derived from an EMBL/GenBank/DDBJ whole genome shotgun (WGS) entry which is preliminary data.</text>
</comment>
<dbReference type="Gene3D" id="3.20.80.10">
    <property type="entry name" value="Regulatory factor, effector binding domain"/>
    <property type="match status" value="1"/>
</dbReference>
<dbReference type="RefSeq" id="WP_208057088.1">
    <property type="nucleotide sequence ID" value="NZ_JAGEMK010000012.1"/>
</dbReference>
<feature type="domain" description="HTH merR-type" evidence="2">
    <location>
        <begin position="10"/>
        <end position="80"/>
    </location>
</feature>
<name>A0A939RV60_9CELL</name>
<dbReference type="CDD" id="cd01107">
    <property type="entry name" value="HTH_BmrR"/>
    <property type="match status" value="1"/>
</dbReference>
<dbReference type="EMBL" id="JAGEMK010000012">
    <property type="protein sequence ID" value="MBO1753399.1"/>
    <property type="molecule type" value="Genomic_DNA"/>
</dbReference>
<accession>A0A939RV60</accession>
<dbReference type="SUPFAM" id="SSF46955">
    <property type="entry name" value="Putative DNA-binding domain"/>
    <property type="match status" value="1"/>
</dbReference>
<evidence type="ECO:0000313" key="3">
    <source>
        <dbReference type="EMBL" id="MBO1753399.1"/>
    </source>
</evidence>
<gene>
    <name evidence="3" type="ORF">J4G33_16440</name>
</gene>
<dbReference type="PANTHER" id="PTHR30204">
    <property type="entry name" value="REDOX-CYCLING DRUG-SENSING TRANSCRIPTIONAL ACTIVATOR SOXR"/>
    <property type="match status" value="1"/>
</dbReference>
<dbReference type="InterPro" id="IPR000551">
    <property type="entry name" value="MerR-type_HTH_dom"/>
</dbReference>
<dbReference type="InterPro" id="IPR011256">
    <property type="entry name" value="Reg_factor_effector_dom_sf"/>
</dbReference>
<sequence length="279" mass="30696">MGMTPSDEHLLRIGDLSRLSMISVRMLRHYDEHGVLRPTRVDPDSGYRLYSSAQLRTAARVRELRDVGLGVAELARCVPLLDDADAMREVLAEHRLRLETEAGTVADRIRGVDHLITALEEPLMSIEITHRTVPARTVASLRDTIPTYADEGLLWQRLMVGLPAAGAVPAEDPRSVAVFHDPDHVEAGPDVEVQLDVVGPFASDGEVACVEVPEQEVAVGVLRGSYDGISEVMEALGRWVPENGYTFAGPMFNVYVVSPQEDHDPSRWVTEVCMPVTRG</sequence>
<dbReference type="InterPro" id="IPR010499">
    <property type="entry name" value="AraC_E-bd"/>
</dbReference>
<dbReference type="SUPFAM" id="SSF55136">
    <property type="entry name" value="Probable bacterial effector-binding domain"/>
    <property type="match status" value="1"/>
</dbReference>
<proteinExistence type="predicted"/>
<dbReference type="Proteomes" id="UP000664209">
    <property type="component" value="Unassembled WGS sequence"/>
</dbReference>
<dbReference type="Pfam" id="PF13411">
    <property type="entry name" value="MerR_1"/>
    <property type="match status" value="1"/>
</dbReference>
<evidence type="ECO:0000256" key="1">
    <source>
        <dbReference type="ARBA" id="ARBA00023125"/>
    </source>
</evidence>